<dbReference type="Proteomes" id="UP001231518">
    <property type="component" value="Chromosome 10"/>
</dbReference>
<dbReference type="Gene3D" id="3.40.50.300">
    <property type="entry name" value="P-loop containing nucleotide triphosphate hydrolases"/>
    <property type="match status" value="1"/>
</dbReference>
<proteinExistence type="predicted"/>
<keyword evidence="2" id="KW-1185">Reference proteome</keyword>
<evidence type="ECO:0008006" key="3">
    <source>
        <dbReference type="Google" id="ProtNLM"/>
    </source>
</evidence>
<reference evidence="1" key="1">
    <citation type="submission" date="2023-03" db="EMBL/GenBank/DDBJ databases">
        <title>Chromosome-level genomes of two armyworms, Mythimna separata and Mythimna loreyi, provide insights into the biosynthesis and reception of sex pheromones.</title>
        <authorList>
            <person name="Zhao H."/>
        </authorList>
    </citation>
    <scope>NUCLEOTIDE SEQUENCE</scope>
    <source>
        <strain evidence="1">BeijingLab</strain>
        <tissue evidence="1">Pupa</tissue>
    </source>
</reference>
<organism evidence="1 2">
    <name type="scientific">Mythimna separata</name>
    <name type="common">Oriental armyworm</name>
    <name type="synonym">Pseudaletia separata</name>
    <dbReference type="NCBI Taxonomy" id="271217"/>
    <lineage>
        <taxon>Eukaryota</taxon>
        <taxon>Metazoa</taxon>
        <taxon>Ecdysozoa</taxon>
        <taxon>Arthropoda</taxon>
        <taxon>Hexapoda</taxon>
        <taxon>Insecta</taxon>
        <taxon>Pterygota</taxon>
        <taxon>Neoptera</taxon>
        <taxon>Endopterygota</taxon>
        <taxon>Lepidoptera</taxon>
        <taxon>Glossata</taxon>
        <taxon>Ditrysia</taxon>
        <taxon>Noctuoidea</taxon>
        <taxon>Noctuidae</taxon>
        <taxon>Noctuinae</taxon>
        <taxon>Hadenini</taxon>
        <taxon>Mythimna</taxon>
    </lineage>
</organism>
<comment type="caution">
    <text evidence="1">The sequence shown here is derived from an EMBL/GenBank/DDBJ whole genome shotgun (WGS) entry which is preliminary data.</text>
</comment>
<gene>
    <name evidence="1" type="ORF">PYW07_000839</name>
</gene>
<accession>A0AAD7YTU7</accession>
<evidence type="ECO:0000313" key="2">
    <source>
        <dbReference type="Proteomes" id="UP001231518"/>
    </source>
</evidence>
<protein>
    <recommendedName>
        <fullName evidence="3">NACHT domain-containing protein</fullName>
    </recommendedName>
</protein>
<dbReference type="EMBL" id="JARGEI010000009">
    <property type="protein sequence ID" value="KAJ8726141.1"/>
    <property type="molecule type" value="Genomic_DNA"/>
</dbReference>
<dbReference type="AlphaFoldDB" id="A0AAD7YTU7"/>
<evidence type="ECO:0000313" key="1">
    <source>
        <dbReference type="EMBL" id="KAJ8726141.1"/>
    </source>
</evidence>
<dbReference type="InterPro" id="IPR027417">
    <property type="entry name" value="P-loop_NTPase"/>
</dbReference>
<name>A0AAD7YTU7_MYTSE</name>
<sequence length="393" mass="46182">MSSLNVTYMSKIKHCNYIFSEDVVRSLNLQEQFSNTLTIISENSVMTVLKVLQYLKNTEHIILDLEYIVNLPKSDRNALRIELSNTNDDKVFVFLVEQIQNSRTENDIIEISKAINKNKTVIITNKISVKILKIYFPKADNIIRDEMAGLNDMSQESQKSILENSRVMFQGIVVPLNFLVDDKSMAIVTGVILSHIINVETIKVGELIVDRNYDEIKHLYIQRRVIFAKYFISMFVQTLNDITDDVVHCTGDEWIVFELKLFLHFYNKRKMIFLFDGFDEICPHYTNEVIKCLKSIRNDIRKQRMWITSRSYNEVKTILLQEFGLSYSIDHFLYKETEEYLQNYFDFSLRLEELNSSQLENVEKFLKYMVQGKDITVLTEALPQRWTTTTQSI</sequence>